<dbReference type="EMBL" id="JAGKQM010000016">
    <property type="protein sequence ID" value="KAH0874612.1"/>
    <property type="molecule type" value="Genomic_DNA"/>
</dbReference>
<feature type="non-terminal residue" evidence="1">
    <location>
        <position position="1"/>
    </location>
</feature>
<gene>
    <name evidence="1" type="ORF">HID58_071974</name>
</gene>
<accession>A0ABQ7Z3D3</accession>
<dbReference type="InterPro" id="IPR011990">
    <property type="entry name" value="TPR-like_helical_dom_sf"/>
</dbReference>
<proteinExistence type="predicted"/>
<keyword evidence="2" id="KW-1185">Reference proteome</keyword>
<dbReference type="PANTHER" id="PTHR47926">
    <property type="entry name" value="PENTATRICOPEPTIDE REPEAT-CONTAINING PROTEIN"/>
    <property type="match status" value="1"/>
</dbReference>
<reference evidence="1 2" key="1">
    <citation type="submission" date="2021-05" db="EMBL/GenBank/DDBJ databases">
        <title>Genome Assembly of Synthetic Allotetraploid Brassica napus Reveals Homoeologous Exchanges between Subgenomes.</title>
        <authorList>
            <person name="Davis J.T."/>
        </authorList>
    </citation>
    <scope>NUCLEOTIDE SEQUENCE [LARGE SCALE GENOMIC DNA]</scope>
    <source>
        <strain evidence="2">cv. Da-Ae</strain>
        <tissue evidence="1">Seedling</tissue>
    </source>
</reference>
<dbReference type="Gene3D" id="1.25.40.10">
    <property type="entry name" value="Tetratricopeptide repeat domain"/>
    <property type="match status" value="1"/>
</dbReference>
<organism evidence="1 2">
    <name type="scientific">Brassica napus</name>
    <name type="common">Rape</name>
    <dbReference type="NCBI Taxonomy" id="3708"/>
    <lineage>
        <taxon>Eukaryota</taxon>
        <taxon>Viridiplantae</taxon>
        <taxon>Streptophyta</taxon>
        <taxon>Embryophyta</taxon>
        <taxon>Tracheophyta</taxon>
        <taxon>Spermatophyta</taxon>
        <taxon>Magnoliopsida</taxon>
        <taxon>eudicotyledons</taxon>
        <taxon>Gunneridae</taxon>
        <taxon>Pentapetalae</taxon>
        <taxon>rosids</taxon>
        <taxon>malvids</taxon>
        <taxon>Brassicales</taxon>
        <taxon>Brassicaceae</taxon>
        <taxon>Brassiceae</taxon>
        <taxon>Brassica</taxon>
    </lineage>
</organism>
<name>A0ABQ7Z3D3_BRANA</name>
<evidence type="ECO:0000313" key="2">
    <source>
        <dbReference type="Proteomes" id="UP000824890"/>
    </source>
</evidence>
<dbReference type="InterPro" id="IPR046960">
    <property type="entry name" value="PPR_At4g14850-like_plant"/>
</dbReference>
<sequence length="178" mass="20754">LDFINGGSYIHSFIIKYSLVIDLSVCNSYLQCTATSLICTVILETKQILFLGMLFRRHVCDMNNQQRCNLLLRACVKILSLKLENQVHCYNLKIGLVLKRIMTKRLIDMYVKFGSLEKTKRIFYSMYNKNIVLWSTFWICTVWIWRRSSHIIKEMKSSGWSQNHVTFVGVLTACSHVG</sequence>
<dbReference type="PANTHER" id="PTHR47926:SF420">
    <property type="entry name" value="REPEAT-CONTAINING PROTEIN, PUTATIVE-RELATED"/>
    <property type="match status" value="1"/>
</dbReference>
<comment type="caution">
    <text evidence="1">The sequence shown here is derived from an EMBL/GenBank/DDBJ whole genome shotgun (WGS) entry which is preliminary data.</text>
</comment>
<dbReference type="Proteomes" id="UP000824890">
    <property type="component" value="Unassembled WGS sequence"/>
</dbReference>
<evidence type="ECO:0000313" key="1">
    <source>
        <dbReference type="EMBL" id="KAH0874612.1"/>
    </source>
</evidence>
<protein>
    <submittedName>
        <fullName evidence="1">Uncharacterized protein</fullName>
    </submittedName>
</protein>